<keyword evidence="7 9" id="KW-0460">Magnesium</keyword>
<reference evidence="10" key="1">
    <citation type="submission" date="2021-07" db="EMBL/GenBank/DDBJ databases">
        <title>Complete genome sequence of Crassaminicella sp. 143-21, isolated from a deep-sea hydrothermal vent.</title>
        <authorList>
            <person name="Li X."/>
        </authorList>
    </citation>
    <scope>NUCLEOTIDE SEQUENCE</scope>
    <source>
        <strain evidence="10">143-21</strain>
    </source>
</reference>
<keyword evidence="6 9" id="KW-0378">Hydrolase</keyword>
<dbReference type="PANTHER" id="PTHR34405">
    <property type="entry name" value="CRISPR-ASSOCIATED ENDORIBONUCLEASE CAS2"/>
    <property type="match status" value="1"/>
</dbReference>
<keyword evidence="3 9" id="KW-0540">Nuclease</keyword>
<evidence type="ECO:0000256" key="1">
    <source>
        <dbReference type="ARBA" id="ARBA00001946"/>
    </source>
</evidence>
<dbReference type="GO" id="GO:0004519">
    <property type="term" value="F:endonuclease activity"/>
    <property type="evidence" value="ECO:0007669"/>
    <property type="project" value="UniProtKB-KW"/>
</dbReference>
<feature type="binding site" evidence="9">
    <location>
        <position position="15"/>
    </location>
    <ligand>
        <name>Mg(2+)</name>
        <dbReference type="ChEBI" id="CHEBI:18420"/>
        <note>catalytic</note>
    </ligand>
</feature>
<keyword evidence="11" id="KW-1185">Reference proteome</keyword>
<dbReference type="Proteomes" id="UP000886818">
    <property type="component" value="Chromosome"/>
</dbReference>
<evidence type="ECO:0000256" key="6">
    <source>
        <dbReference type="ARBA" id="ARBA00022801"/>
    </source>
</evidence>
<dbReference type="RefSeq" id="WP_218284116.1">
    <property type="nucleotide sequence ID" value="NZ_CP078093.1"/>
</dbReference>
<name>A0ABX8RGF6_9CLOT</name>
<dbReference type="Pfam" id="PF09827">
    <property type="entry name" value="CRISPR_Cas2"/>
    <property type="match status" value="1"/>
</dbReference>
<evidence type="ECO:0000313" key="10">
    <source>
        <dbReference type="EMBL" id="QXM07432.1"/>
    </source>
</evidence>
<dbReference type="InterPro" id="IPR019199">
    <property type="entry name" value="Virulence_VapD/CRISPR_Cas2"/>
</dbReference>
<keyword evidence="8 9" id="KW-0051">Antiviral defense</keyword>
<gene>
    <name evidence="9 10" type="primary">cas2</name>
    <name evidence="10" type="ORF">KVH43_08245</name>
</gene>
<evidence type="ECO:0000256" key="5">
    <source>
        <dbReference type="ARBA" id="ARBA00022759"/>
    </source>
</evidence>
<evidence type="ECO:0000256" key="2">
    <source>
        <dbReference type="ARBA" id="ARBA00009959"/>
    </source>
</evidence>
<keyword evidence="4 9" id="KW-0479">Metal-binding</keyword>
<dbReference type="HAMAP" id="MF_01471">
    <property type="entry name" value="Cas2"/>
    <property type="match status" value="1"/>
</dbReference>
<comment type="function">
    <text evidence="9">CRISPR (clustered regularly interspaced short palindromic repeat), is an adaptive immune system that provides protection against mobile genetic elements (viruses, transposable elements and conjugative plasmids). CRISPR clusters contain sequences complementary to antecedent mobile elements and target invading nucleic acids. CRISPR clusters are transcribed and processed into CRISPR RNA (crRNA). Functions as a ssRNA-specific endoribonuclease. Involved in the integration of spacer DNA into the CRISPR cassette.</text>
</comment>
<evidence type="ECO:0000313" key="11">
    <source>
        <dbReference type="Proteomes" id="UP000886818"/>
    </source>
</evidence>
<comment type="similarity">
    <text evidence="2 9">Belongs to the CRISPR-associated endoribonuclease Cas2 protein family.</text>
</comment>
<keyword evidence="5 9" id="KW-0255">Endonuclease</keyword>
<evidence type="ECO:0000256" key="8">
    <source>
        <dbReference type="ARBA" id="ARBA00023118"/>
    </source>
</evidence>
<comment type="subunit">
    <text evidence="9">Homodimer, forms a heterotetramer with a Cas1 homodimer.</text>
</comment>
<organism evidence="10 11">
    <name type="scientific">Crassaminicella indica</name>
    <dbReference type="NCBI Taxonomy" id="2855394"/>
    <lineage>
        <taxon>Bacteria</taxon>
        <taxon>Bacillati</taxon>
        <taxon>Bacillota</taxon>
        <taxon>Clostridia</taxon>
        <taxon>Eubacteriales</taxon>
        <taxon>Clostridiaceae</taxon>
        <taxon>Crassaminicella</taxon>
    </lineage>
</organism>
<dbReference type="EMBL" id="CP078093">
    <property type="protein sequence ID" value="QXM07432.1"/>
    <property type="molecule type" value="Genomic_DNA"/>
</dbReference>
<dbReference type="InterPro" id="IPR021127">
    <property type="entry name" value="CRISPR_associated_Cas2"/>
</dbReference>
<dbReference type="CDD" id="cd09725">
    <property type="entry name" value="Cas2_I_II_III"/>
    <property type="match status" value="1"/>
</dbReference>
<comment type="cofactor">
    <cofactor evidence="1 9">
        <name>Mg(2+)</name>
        <dbReference type="ChEBI" id="CHEBI:18420"/>
    </cofactor>
</comment>
<sequence length="95" mass="11570">MSKKYNYNYVFLFYDVDEKRCNKVFKVCKKYLNHYQKSVFRGEISPSKLLKLKKDLDKIIDKDYDYVSVIKLLNQSFFEEEHIGKYDLQDGEMFI</sequence>
<dbReference type="NCBIfam" id="TIGR01573">
    <property type="entry name" value="cas2"/>
    <property type="match status" value="1"/>
</dbReference>
<evidence type="ECO:0000256" key="4">
    <source>
        <dbReference type="ARBA" id="ARBA00022723"/>
    </source>
</evidence>
<dbReference type="PANTHER" id="PTHR34405:SF1">
    <property type="entry name" value="CRISPR-ASSOCIATED ENDORIBONUCLEASE CAS2"/>
    <property type="match status" value="1"/>
</dbReference>
<accession>A0ABX8RGF6</accession>
<evidence type="ECO:0000256" key="3">
    <source>
        <dbReference type="ARBA" id="ARBA00022722"/>
    </source>
</evidence>
<proteinExistence type="inferred from homology"/>
<evidence type="ECO:0000256" key="7">
    <source>
        <dbReference type="ARBA" id="ARBA00022842"/>
    </source>
</evidence>
<protein>
    <recommendedName>
        <fullName evidence="9">CRISPR-associated endoribonuclease Cas2</fullName>
        <ecNumber evidence="9">3.1.-.-</ecNumber>
    </recommendedName>
</protein>
<evidence type="ECO:0000256" key="9">
    <source>
        <dbReference type="HAMAP-Rule" id="MF_01471"/>
    </source>
</evidence>
<dbReference type="EC" id="3.1.-.-" evidence="9"/>